<dbReference type="AlphaFoldDB" id="A0A4S2F181"/>
<organism evidence="1 2">
    <name type="scientific">Muricaecibacterium torontonense</name>
    <dbReference type="NCBI Taxonomy" id="3032871"/>
    <lineage>
        <taxon>Bacteria</taxon>
        <taxon>Bacillati</taxon>
        <taxon>Actinomycetota</taxon>
        <taxon>Coriobacteriia</taxon>
        <taxon>Coriobacteriales</taxon>
        <taxon>Atopobiaceae</taxon>
        <taxon>Muricaecibacterium</taxon>
    </lineage>
</organism>
<dbReference type="OrthoDB" id="9910812at2"/>
<proteinExistence type="predicted"/>
<name>A0A4S2F181_9ACTN</name>
<sequence>MSDTAYVSTGIALTPRILAGMLTGSSVMGINWAAKFAEIGDNEVFENATIPTLRESLGNAGDDILAALLPPQILVELTADESVIDHVRDGEWPAPLLQHVTQQFCAESGEACEEVYARCERLMTGANTVVFHWNANYIIHMLSVENLDNASVRKAANFYERFADADPVGGLFALFMLSLLGPANFDQVVERLGEAF</sequence>
<reference evidence="1 2" key="1">
    <citation type="submission" date="2019-04" db="EMBL/GenBank/DDBJ databases">
        <title>Microbes associate with the intestines of laboratory mice.</title>
        <authorList>
            <person name="Navarre W."/>
            <person name="Wong E."/>
            <person name="Huang K."/>
            <person name="Tropini C."/>
            <person name="Ng K."/>
            <person name="Yu B."/>
        </authorList>
    </citation>
    <scope>NUCLEOTIDE SEQUENCE [LARGE SCALE GENOMIC DNA]</scope>
    <source>
        <strain evidence="1 2">NM07_P-09</strain>
    </source>
</reference>
<gene>
    <name evidence="1" type="ORF">E5334_03400</name>
</gene>
<dbReference type="EMBL" id="SRYE01000002">
    <property type="protein sequence ID" value="TGY62485.1"/>
    <property type="molecule type" value="Genomic_DNA"/>
</dbReference>
<evidence type="ECO:0000313" key="2">
    <source>
        <dbReference type="Proteomes" id="UP000310263"/>
    </source>
</evidence>
<keyword evidence="2" id="KW-1185">Reference proteome</keyword>
<dbReference type="Proteomes" id="UP000310263">
    <property type="component" value="Unassembled WGS sequence"/>
</dbReference>
<accession>A0A4S2F181</accession>
<dbReference type="RefSeq" id="WP_136012214.1">
    <property type="nucleotide sequence ID" value="NZ_SRYE01000002.1"/>
</dbReference>
<protein>
    <submittedName>
        <fullName evidence="1">Uncharacterized protein</fullName>
    </submittedName>
</protein>
<evidence type="ECO:0000313" key="1">
    <source>
        <dbReference type="EMBL" id="TGY62485.1"/>
    </source>
</evidence>
<comment type="caution">
    <text evidence="1">The sequence shown here is derived from an EMBL/GenBank/DDBJ whole genome shotgun (WGS) entry which is preliminary data.</text>
</comment>